<evidence type="ECO:0000313" key="3">
    <source>
        <dbReference type="Proteomes" id="UP000187209"/>
    </source>
</evidence>
<dbReference type="PANTHER" id="PTHR21580:SF28">
    <property type="entry name" value="BOREALIN N-TERMINAL DOMAIN-CONTAINING PROTEIN-RELATED"/>
    <property type="match status" value="1"/>
</dbReference>
<dbReference type="OrthoDB" id="282445at2759"/>
<accession>A0A1R2D293</accession>
<feature type="compositionally biased region" description="Polar residues" evidence="1">
    <location>
        <begin position="572"/>
        <end position="583"/>
    </location>
</feature>
<keyword evidence="3" id="KW-1185">Reference proteome</keyword>
<feature type="compositionally biased region" description="Polar residues" evidence="1">
    <location>
        <begin position="100"/>
        <end position="113"/>
    </location>
</feature>
<comment type="caution">
    <text evidence="2">The sequence shown here is derived from an EMBL/GenBank/DDBJ whole genome shotgun (WGS) entry which is preliminary data.</text>
</comment>
<dbReference type="InterPro" id="IPR010736">
    <property type="entry name" value="SHIPPO-rpt"/>
</dbReference>
<feature type="compositionally biased region" description="Low complexity" evidence="1">
    <location>
        <begin position="683"/>
        <end position="692"/>
    </location>
</feature>
<evidence type="ECO:0000313" key="2">
    <source>
        <dbReference type="EMBL" id="OMJ95397.1"/>
    </source>
</evidence>
<dbReference type="PANTHER" id="PTHR21580">
    <property type="entry name" value="SHIPPO-1-RELATED"/>
    <property type="match status" value="1"/>
</dbReference>
<protein>
    <submittedName>
        <fullName evidence="2">Uncharacterized protein</fullName>
    </submittedName>
</protein>
<feature type="region of interest" description="Disordered" evidence="1">
    <location>
        <begin position="617"/>
        <end position="748"/>
    </location>
</feature>
<sequence length="748" mass="79374">MNLSSAPAWSFKGKSKEQASFQPPGPGTYEPKDKSYSRFESPPNCKIGTSSRDQVPHNDNPGPGAYNDSEIRPHSFAPKMTSSEKSPPHKCPESPGPGTYNISNKGQGPQYSISGRDGPTTKSDVPGPGQYNPVSNSMNKDKSPSYKIGTSSRTDDNKPNESPGPGTYDVSHNNKGPKWGFGSEPRSPNSKNGMPGPGAYEVPIEHKGGFTMAKKNPQSSPESMPGPGAYDQALRSKSPQWSIGKEPRSQNHISPNPGPGAYSAEVIRPHTAAPMMGSSERNFLNESQATPGPGTYDSKYKPDGPKFTITGRDDKKLELSPGPGHYSPDLKDRSPSYKIGSATRDDLIKPTVGDGPGPGHYDAKGKETGPKWGFGSDSKEKNVKSQGPGPGAYESQTPRAKKGFSMGSKQKPRNSEILPGPGSYDTKAKVQSPKWSMGKQKKLDLPNKSLAENPGPGAYSVGNIRPHSSAPKISNPKGNISTSSRNDEKKLLDNPGPGQYDTKNKDSGPKWGFGSDSRVKSPKADNPGPGSYDTPGALSKKGYSMAGKGKDISKDVFPGPGCYDSHERPRSPTWTIGKTSHNDPGNGFKCLSPGPGAYNPKNGLIEGGTVFGSSNRSLYNNLQETPGPGTYTAMTKPISPSYTMSPKTGQMKSTQSPGPGQYDPKKSQGDPKYSVGKDKKGLDYGLGKSSSLTGPGLYNIKQGPQGPHWGFGSSSRDQNLKSDAPGPGQYEIPSAISNLPGYAVPKTH</sequence>
<reference evidence="2 3" key="1">
    <citation type="submission" date="2016-11" db="EMBL/GenBank/DDBJ databases">
        <title>The macronuclear genome of Stentor coeruleus: a giant cell with tiny introns.</title>
        <authorList>
            <person name="Slabodnick M."/>
            <person name="Ruby J.G."/>
            <person name="Reiff S.B."/>
            <person name="Swart E.C."/>
            <person name="Gosai S."/>
            <person name="Prabakaran S."/>
            <person name="Witkowska E."/>
            <person name="Larue G.E."/>
            <person name="Fisher S."/>
            <person name="Freeman R.M."/>
            <person name="Gunawardena J."/>
            <person name="Chu W."/>
            <person name="Stover N.A."/>
            <person name="Gregory B.D."/>
            <person name="Nowacki M."/>
            <person name="Derisi J."/>
            <person name="Roy S.W."/>
            <person name="Marshall W.F."/>
            <person name="Sood P."/>
        </authorList>
    </citation>
    <scope>NUCLEOTIDE SEQUENCE [LARGE SCALE GENOMIC DNA]</scope>
    <source>
        <strain evidence="2">WM001</strain>
    </source>
</reference>
<evidence type="ECO:0000256" key="1">
    <source>
        <dbReference type="SAM" id="MobiDB-lite"/>
    </source>
</evidence>
<dbReference type="Pfam" id="PF07004">
    <property type="entry name" value="SHIPPO-rpt"/>
    <property type="match status" value="21"/>
</dbReference>
<dbReference type="EMBL" id="MPUH01000012">
    <property type="protein sequence ID" value="OMJ95397.1"/>
    <property type="molecule type" value="Genomic_DNA"/>
</dbReference>
<feature type="compositionally biased region" description="Basic and acidic residues" evidence="1">
    <location>
        <begin position="663"/>
        <end position="682"/>
    </location>
</feature>
<gene>
    <name evidence="2" type="ORF">SteCoe_1152</name>
</gene>
<proteinExistence type="predicted"/>
<dbReference type="InterPro" id="IPR051291">
    <property type="entry name" value="CIMAP"/>
</dbReference>
<feature type="compositionally biased region" description="Polar residues" evidence="1">
    <location>
        <begin position="638"/>
        <end position="658"/>
    </location>
</feature>
<feature type="compositionally biased region" description="Polar residues" evidence="1">
    <location>
        <begin position="279"/>
        <end position="290"/>
    </location>
</feature>
<name>A0A1R2D293_9CILI</name>
<dbReference type="AlphaFoldDB" id="A0A1R2D293"/>
<feature type="region of interest" description="Disordered" evidence="1">
    <location>
        <begin position="1"/>
        <end position="594"/>
    </location>
</feature>
<dbReference type="Proteomes" id="UP000187209">
    <property type="component" value="Unassembled WGS sequence"/>
</dbReference>
<organism evidence="2 3">
    <name type="scientific">Stentor coeruleus</name>
    <dbReference type="NCBI Taxonomy" id="5963"/>
    <lineage>
        <taxon>Eukaryota</taxon>
        <taxon>Sar</taxon>
        <taxon>Alveolata</taxon>
        <taxon>Ciliophora</taxon>
        <taxon>Postciliodesmatophora</taxon>
        <taxon>Heterotrichea</taxon>
        <taxon>Heterotrichida</taxon>
        <taxon>Stentoridae</taxon>
        <taxon>Stentor</taxon>
    </lineage>
</organism>